<dbReference type="InterPro" id="IPR055427">
    <property type="entry name" value="TRAPPC13_N"/>
</dbReference>
<dbReference type="PANTHER" id="PTHR13134">
    <property type="entry name" value="TRAFFICKING PROTEIN PARTICLE COMPLEX SUBUNIT 13"/>
    <property type="match status" value="1"/>
</dbReference>
<protein>
    <submittedName>
        <fullName evidence="5">Polysaccharide monooxygenase Cel61a like protein</fullName>
    </submittedName>
</protein>
<feature type="domain" description="Auxiliary Activity family 9 catalytic" evidence="3">
    <location>
        <begin position="21"/>
        <end position="126"/>
    </location>
</feature>
<evidence type="ECO:0000256" key="1">
    <source>
        <dbReference type="SAM" id="MobiDB-lite"/>
    </source>
</evidence>
<dbReference type="InterPro" id="IPR010378">
    <property type="entry name" value="TRAPPC13"/>
</dbReference>
<name>A0A8I2ZA96_VERLO</name>
<feature type="region of interest" description="Disordered" evidence="1">
    <location>
        <begin position="534"/>
        <end position="566"/>
    </location>
</feature>
<feature type="region of interest" description="Disordered" evidence="1">
    <location>
        <begin position="139"/>
        <end position="164"/>
    </location>
</feature>
<feature type="signal peptide" evidence="2">
    <location>
        <begin position="1"/>
        <end position="20"/>
    </location>
</feature>
<feature type="chain" id="PRO_5034187735" evidence="2">
    <location>
        <begin position="21"/>
        <end position="575"/>
    </location>
</feature>
<dbReference type="Proteomes" id="UP000689129">
    <property type="component" value="Unassembled WGS sequence"/>
</dbReference>
<organism evidence="5 6">
    <name type="scientific">Verticillium longisporum</name>
    <name type="common">Verticillium dahliae var. longisporum</name>
    <dbReference type="NCBI Taxonomy" id="100787"/>
    <lineage>
        <taxon>Eukaryota</taxon>
        <taxon>Fungi</taxon>
        <taxon>Dikarya</taxon>
        <taxon>Ascomycota</taxon>
        <taxon>Pezizomycotina</taxon>
        <taxon>Sordariomycetes</taxon>
        <taxon>Hypocreomycetidae</taxon>
        <taxon>Glomerellales</taxon>
        <taxon>Plectosphaerellaceae</taxon>
        <taxon>Verticillium</taxon>
    </lineage>
</organism>
<feature type="compositionally biased region" description="Low complexity" evidence="1">
    <location>
        <begin position="330"/>
        <end position="346"/>
    </location>
</feature>
<sequence length="575" mass="61187">MRSFSALLGLAACLPELVSAHGFVRGIRAGGVWTAGSDPVWFYSPAGQGPVTAGWDSRNQDLGFVEPAAFGTNDIACHKSATAGKNFVNVNAGQTIEIYWNTWPDSHKGPIIDYIAPYNAAAAARINAQLQAKKGIQHVDVPPIRSTSETAKGGSGSPPADNINGEMYVADGDYIKDIEVNDLRNRYLLTKGSTQKMHGSPGPLTKDAHTNRLSRPSLVTQHPTKPPQAPAAHDAAPIPASLAYAPDAAASTNPDPFLLAPILNLPLSFGSAYVGEHFSCTLCANHEPPVSADVAAALPTKRIRDVRIEAEMKTPGAQGSVQKLQLTGRASDSSSSSSDPADLAAAKATADLAPGETLQRIVGFDLKDEGNHVLAVTVSYYEATETSGRTRTFRKLYQFICKSSLIVRTKVGSLPGTPGGADGRARRRWVLEAQLENCAEDVVQLERVELDLEAGLAYTDCNWGPAGKPVLHPGEVEQVCFVVEETAEGEASSRATTGGSSLCHVMDSSSTTPLADYFWIAGIETIAYDDPLPSGSQVAASIAEDGEQQPEENGRSQWERPGEARQPLQRVLLLR</sequence>
<reference evidence="5" key="1">
    <citation type="journal article" date="2021" name="Mol. Plant Pathol.">
        <title>A 20-kb lineage-specific genomic region tames virulence in pathogenic amphidiploid Verticillium longisporum.</title>
        <authorList>
            <person name="Harting R."/>
            <person name="Starke J."/>
            <person name="Kusch H."/>
            <person name="Poggeler S."/>
            <person name="Maurus I."/>
            <person name="Schluter R."/>
            <person name="Landesfeind M."/>
            <person name="Bulla I."/>
            <person name="Nowrousian M."/>
            <person name="de Jonge R."/>
            <person name="Stahlhut G."/>
            <person name="Hoff K.J."/>
            <person name="Asshauer K.P."/>
            <person name="Thurmer A."/>
            <person name="Stanke M."/>
            <person name="Daniel R."/>
            <person name="Morgenstern B."/>
            <person name="Thomma B.P.H.J."/>
            <person name="Kronstad J.W."/>
            <person name="Braus-Stromeyer S.A."/>
            <person name="Braus G.H."/>
        </authorList>
    </citation>
    <scope>NUCLEOTIDE SEQUENCE</scope>
    <source>
        <strain evidence="5">Vl32</strain>
    </source>
</reference>
<evidence type="ECO:0000256" key="2">
    <source>
        <dbReference type="SAM" id="SignalP"/>
    </source>
</evidence>
<gene>
    <name evidence="5" type="ORF">HYQ45_018985</name>
</gene>
<dbReference type="InterPro" id="IPR005103">
    <property type="entry name" value="AA9_LPMO"/>
</dbReference>
<dbReference type="AlphaFoldDB" id="A0A8I2ZA96"/>
<dbReference type="OrthoDB" id="10250284at2759"/>
<dbReference type="EMBL" id="JAEMWZ010000384">
    <property type="protein sequence ID" value="KAG7120766.1"/>
    <property type="molecule type" value="Genomic_DNA"/>
</dbReference>
<evidence type="ECO:0000313" key="5">
    <source>
        <dbReference type="EMBL" id="KAG7120766.1"/>
    </source>
</evidence>
<keyword evidence="5" id="KW-0560">Oxidoreductase</keyword>
<feature type="compositionally biased region" description="Basic and acidic residues" evidence="1">
    <location>
        <begin position="552"/>
        <end position="563"/>
    </location>
</feature>
<evidence type="ECO:0000259" key="4">
    <source>
        <dbReference type="Pfam" id="PF06159"/>
    </source>
</evidence>
<accession>A0A8I2ZA96</accession>
<feature type="region of interest" description="Disordered" evidence="1">
    <location>
        <begin position="191"/>
        <end position="210"/>
    </location>
</feature>
<dbReference type="GO" id="GO:1990072">
    <property type="term" value="C:TRAPPIII protein complex"/>
    <property type="evidence" value="ECO:0007669"/>
    <property type="project" value="TreeGrafter"/>
</dbReference>
<dbReference type="Pfam" id="PF06159">
    <property type="entry name" value="TRAPPC13_N"/>
    <property type="match status" value="1"/>
</dbReference>
<keyword evidence="2" id="KW-0732">Signal</keyword>
<evidence type="ECO:0000259" key="3">
    <source>
        <dbReference type="Pfam" id="PF03443"/>
    </source>
</evidence>
<dbReference type="PANTHER" id="PTHR13134:SF3">
    <property type="entry name" value="TRAFFICKING PROTEIN PARTICLE COMPLEX SUBUNIT 13"/>
    <property type="match status" value="1"/>
</dbReference>
<keyword evidence="5" id="KW-0503">Monooxygenase</keyword>
<dbReference type="Pfam" id="PF03443">
    <property type="entry name" value="AA9"/>
    <property type="match status" value="1"/>
</dbReference>
<feature type="region of interest" description="Disordered" evidence="1">
    <location>
        <begin position="312"/>
        <end position="346"/>
    </location>
</feature>
<comment type="caution">
    <text evidence="5">The sequence shown here is derived from an EMBL/GenBank/DDBJ whole genome shotgun (WGS) entry which is preliminary data.</text>
</comment>
<proteinExistence type="predicted"/>
<feature type="domain" description="Trafficking protein particle complex subunit 13 N-terminal" evidence="4">
    <location>
        <begin position="212"/>
        <end position="401"/>
    </location>
</feature>
<dbReference type="GO" id="GO:0004497">
    <property type="term" value="F:monooxygenase activity"/>
    <property type="evidence" value="ECO:0007669"/>
    <property type="project" value="UniProtKB-KW"/>
</dbReference>
<evidence type="ECO:0000313" key="6">
    <source>
        <dbReference type="Proteomes" id="UP000689129"/>
    </source>
</evidence>